<dbReference type="SMART" id="SM00490">
    <property type="entry name" value="HELICc"/>
    <property type="match status" value="1"/>
</dbReference>
<dbReference type="GO" id="GO:0003676">
    <property type="term" value="F:nucleic acid binding"/>
    <property type="evidence" value="ECO:0007669"/>
    <property type="project" value="InterPro"/>
</dbReference>
<dbReference type="Pfam" id="PF24473">
    <property type="entry name" value="CON_HrpB"/>
    <property type="match status" value="1"/>
</dbReference>
<evidence type="ECO:0000256" key="3">
    <source>
        <dbReference type="ARBA" id="ARBA00022806"/>
    </source>
</evidence>
<dbReference type="InterPro" id="IPR010225">
    <property type="entry name" value="HrpB"/>
</dbReference>
<keyword evidence="4" id="KW-0067">ATP-binding</keyword>
<sequence>MLSSSVNAVLVAAPGAGKTTRVPLALLQEPWLKDKRIIMLEPRRLAARAAARYMASLLGEQVGQTVGYRVHLDSRIGPRTRIEVITEGILTRMLQNDPMLSDVGLIIFDEFHERSLQADLGLALALESQAVLRSELRILVMSATLEAQPVAALLNQAPVLVSEGRQFPVETRYLERPLTGSLETAVVQAIDTALRCEEGDILVFLPGAGEIRRVERQLAGKAYTGVRIAVLYGNLPLQQQDVALAPSPAGERKVVLATSIAETSLTVEGVHVVIDAGRMRIPRFSPRTGMTRLETVTVSRASADQRQGRAGRLGPGVCYRLWTAEENLRLEAQSIPEIRAADLVSLVLELAVWGVRQPADLKWLDVPPEAAVEQARVLLRQMGAISGEGQITKHGRQLAEMGLHPRLAHMILLAKEEGMGRLACQVAVLLNERDIFQGGSREADLRLRLDELRSGGKTLDPGIFRRLEAELHYLQSSLSIGVEAQTDSRHCGLLLAFAYPDRIAQRRNDGRFLLQNGRGAVLPSVQALSGESYLVAAELDDKGTESQILLAAPVAVDCLRVYFRDQLEERTEVFWDNQAQAVRGRKRQYLGELLLQEAPFVPDRTECLAALLQGITQTGLTILPWTKAAEQWCGRIRFLHALEPASWPDTSPEALLAALDDWLGPYVYDMSSRTELQRLNLLAALEGMLTWQERQRLEQDAPSHIIVPSGQKIAIDYGNPTAPVLAVRLQELFGLTDTPCIGGGRVPLTLQLLSPARRPVQVTRDLRSFWQTTYFEVRRELLGRYPKHYWPENPLTAQATHRAKPKMLT</sequence>
<dbReference type="Gene3D" id="3.40.50.300">
    <property type="entry name" value="P-loop containing nucleotide triphosphate hydrolases"/>
    <property type="match status" value="2"/>
</dbReference>
<dbReference type="Gene3D" id="1.20.120.1080">
    <property type="match status" value="1"/>
</dbReference>
<gene>
    <name evidence="7" type="ORF">EV210_10332</name>
</gene>
<dbReference type="PROSITE" id="PS51192">
    <property type="entry name" value="HELICASE_ATP_BIND_1"/>
    <property type="match status" value="1"/>
</dbReference>
<dbReference type="GO" id="GO:0004386">
    <property type="term" value="F:helicase activity"/>
    <property type="evidence" value="ECO:0007669"/>
    <property type="project" value="UniProtKB-KW"/>
</dbReference>
<dbReference type="Pfam" id="PF00270">
    <property type="entry name" value="DEAD"/>
    <property type="match status" value="1"/>
</dbReference>
<dbReference type="PROSITE" id="PS51194">
    <property type="entry name" value="HELICASE_CTER"/>
    <property type="match status" value="1"/>
</dbReference>
<keyword evidence="1" id="KW-0547">Nucleotide-binding</keyword>
<dbReference type="NCBIfam" id="TIGR01970">
    <property type="entry name" value="DEAH_box_HrpB"/>
    <property type="match status" value="1"/>
</dbReference>
<evidence type="ECO:0000256" key="2">
    <source>
        <dbReference type="ARBA" id="ARBA00022801"/>
    </source>
</evidence>
<name>A0A4R1Q224_9FIRM</name>
<dbReference type="GO" id="GO:0016787">
    <property type="term" value="F:hydrolase activity"/>
    <property type="evidence" value="ECO:0007669"/>
    <property type="project" value="UniProtKB-KW"/>
</dbReference>
<dbReference type="InterPro" id="IPR001650">
    <property type="entry name" value="Helicase_C-like"/>
</dbReference>
<dbReference type="InterPro" id="IPR027417">
    <property type="entry name" value="P-loop_NTPase"/>
</dbReference>
<dbReference type="CDD" id="cd17990">
    <property type="entry name" value="DEXHc_HrpB"/>
    <property type="match status" value="1"/>
</dbReference>
<dbReference type="PANTHER" id="PTHR43519">
    <property type="entry name" value="ATP-DEPENDENT RNA HELICASE HRPB"/>
    <property type="match status" value="1"/>
</dbReference>
<dbReference type="Pfam" id="PF08482">
    <property type="entry name" value="HrpB_C"/>
    <property type="match status" value="1"/>
</dbReference>
<dbReference type="InterPro" id="IPR014001">
    <property type="entry name" value="Helicase_ATP-bd"/>
</dbReference>
<dbReference type="Pfam" id="PF00271">
    <property type="entry name" value="Helicase_C"/>
    <property type="match status" value="1"/>
</dbReference>
<dbReference type="Proteomes" id="UP000295063">
    <property type="component" value="Unassembled WGS sequence"/>
</dbReference>
<dbReference type="EMBL" id="SLUI01000003">
    <property type="protein sequence ID" value="TCL38560.1"/>
    <property type="molecule type" value="Genomic_DNA"/>
</dbReference>
<keyword evidence="3 7" id="KW-0347">Helicase</keyword>
<dbReference type="PANTHER" id="PTHR43519:SF1">
    <property type="entry name" value="ATP-DEPENDENT RNA HELICASE HRPB"/>
    <property type="match status" value="1"/>
</dbReference>
<evidence type="ECO:0000256" key="1">
    <source>
        <dbReference type="ARBA" id="ARBA00022741"/>
    </source>
</evidence>
<keyword evidence="2" id="KW-0378">Hydrolase</keyword>
<organism evidence="7 8">
    <name type="scientific">Anaerospora hongkongensis</name>
    <dbReference type="NCBI Taxonomy" id="244830"/>
    <lineage>
        <taxon>Bacteria</taxon>
        <taxon>Bacillati</taxon>
        <taxon>Bacillota</taxon>
        <taxon>Negativicutes</taxon>
        <taxon>Selenomonadales</taxon>
        <taxon>Sporomusaceae</taxon>
        <taxon>Anaerospora</taxon>
    </lineage>
</organism>
<dbReference type="SMART" id="SM00847">
    <property type="entry name" value="HA2"/>
    <property type="match status" value="1"/>
</dbReference>
<comment type="caution">
    <text evidence="7">The sequence shown here is derived from an EMBL/GenBank/DDBJ whole genome shotgun (WGS) entry which is preliminary data.</text>
</comment>
<dbReference type="InterPro" id="IPR013689">
    <property type="entry name" value="RNA_helicase_ATP-dep_HrpB_C"/>
</dbReference>
<proteinExistence type="predicted"/>
<protein>
    <submittedName>
        <fullName evidence="7">ATP-dependent helicase HrpB</fullName>
    </submittedName>
</protein>
<dbReference type="GO" id="GO:0005524">
    <property type="term" value="F:ATP binding"/>
    <property type="evidence" value="ECO:0007669"/>
    <property type="project" value="UniProtKB-KW"/>
</dbReference>
<reference evidence="7 8" key="1">
    <citation type="submission" date="2019-03" db="EMBL/GenBank/DDBJ databases">
        <title>Genomic Encyclopedia of Type Strains, Phase IV (KMG-IV): sequencing the most valuable type-strain genomes for metagenomic binning, comparative biology and taxonomic classification.</title>
        <authorList>
            <person name="Goeker M."/>
        </authorList>
    </citation>
    <scope>NUCLEOTIDE SEQUENCE [LARGE SCALE GENOMIC DNA]</scope>
    <source>
        <strain evidence="7 8">DSM 15969</strain>
    </source>
</reference>
<dbReference type="InterPro" id="IPR056329">
    <property type="entry name" value="CON_HrpB"/>
</dbReference>
<dbReference type="SUPFAM" id="SSF52540">
    <property type="entry name" value="P-loop containing nucleoside triphosphate hydrolases"/>
    <property type="match status" value="1"/>
</dbReference>
<evidence type="ECO:0000259" key="6">
    <source>
        <dbReference type="PROSITE" id="PS51194"/>
    </source>
</evidence>
<evidence type="ECO:0000256" key="4">
    <source>
        <dbReference type="ARBA" id="ARBA00022840"/>
    </source>
</evidence>
<dbReference type="InterPro" id="IPR049614">
    <property type="entry name" value="HrpB_DEXH"/>
</dbReference>
<evidence type="ECO:0000313" key="7">
    <source>
        <dbReference type="EMBL" id="TCL38560.1"/>
    </source>
</evidence>
<keyword evidence="8" id="KW-1185">Reference proteome</keyword>
<feature type="domain" description="Helicase ATP-binding" evidence="5">
    <location>
        <begin position="1"/>
        <end position="163"/>
    </location>
</feature>
<dbReference type="CDD" id="cd18791">
    <property type="entry name" value="SF2_C_RHA"/>
    <property type="match status" value="1"/>
</dbReference>
<evidence type="ECO:0000313" key="8">
    <source>
        <dbReference type="Proteomes" id="UP000295063"/>
    </source>
</evidence>
<dbReference type="InterPro" id="IPR011545">
    <property type="entry name" value="DEAD/DEAH_box_helicase_dom"/>
</dbReference>
<dbReference type="AlphaFoldDB" id="A0A4R1Q224"/>
<dbReference type="FunFam" id="3.40.50.300:FF:002125">
    <property type="entry name" value="ATP-dependent helicase HrpB"/>
    <property type="match status" value="1"/>
</dbReference>
<dbReference type="SMART" id="SM00487">
    <property type="entry name" value="DEXDc"/>
    <property type="match status" value="1"/>
</dbReference>
<accession>A0A4R1Q224</accession>
<dbReference type="PIRSF" id="PIRSF005496">
    <property type="entry name" value="ATP_hel_hrpB"/>
    <property type="match status" value="1"/>
</dbReference>
<dbReference type="InterPro" id="IPR007502">
    <property type="entry name" value="Helicase-assoc_dom"/>
</dbReference>
<evidence type="ECO:0000259" key="5">
    <source>
        <dbReference type="PROSITE" id="PS51192"/>
    </source>
</evidence>
<feature type="domain" description="Helicase C-terminal" evidence="6">
    <location>
        <begin position="188"/>
        <end position="351"/>
    </location>
</feature>